<keyword evidence="6 9" id="KW-1133">Transmembrane helix</keyword>
<dbReference type="AlphaFoldDB" id="A0A345UGU6"/>
<reference evidence="10 11" key="1">
    <citation type="submission" date="2018-03" db="EMBL/GenBank/DDBJ databases">
        <title>Phenotypic and genomic properties of Cyclonatronum proteinivorum gen. nov., sp. nov., a haloalkaliphilic bacteroidete from soda lakes possessing Na+-translocating rhodopsin.</title>
        <authorList>
            <person name="Toshchakov S.V."/>
            <person name="Korzhenkov A."/>
            <person name="Samarov N.I."/>
            <person name="Kublanov I.V."/>
            <person name="Muntyan M.S."/>
            <person name="Sorokin D.Y."/>
        </authorList>
    </citation>
    <scope>NUCLEOTIDE SEQUENCE [LARGE SCALE GENOMIC DNA]</scope>
    <source>
        <strain evidence="10 11">Omega</strain>
    </source>
</reference>
<dbReference type="InterPro" id="IPR002549">
    <property type="entry name" value="AI-2E-like"/>
</dbReference>
<proteinExistence type="inferred from homology"/>
<evidence type="ECO:0000256" key="1">
    <source>
        <dbReference type="ARBA" id="ARBA00004651"/>
    </source>
</evidence>
<keyword evidence="5 9" id="KW-0812">Transmembrane</keyword>
<dbReference type="KEGG" id="cprv:CYPRO_0410"/>
<evidence type="ECO:0000256" key="9">
    <source>
        <dbReference type="SAM" id="Phobius"/>
    </source>
</evidence>
<feature type="compositionally biased region" description="Polar residues" evidence="8">
    <location>
        <begin position="374"/>
        <end position="384"/>
    </location>
</feature>
<feature type="transmembrane region" description="Helical" evidence="9">
    <location>
        <begin position="6"/>
        <end position="32"/>
    </location>
</feature>
<dbReference type="EMBL" id="CP027806">
    <property type="protein sequence ID" value="AXI99697.1"/>
    <property type="molecule type" value="Genomic_DNA"/>
</dbReference>
<dbReference type="PANTHER" id="PTHR21716">
    <property type="entry name" value="TRANSMEMBRANE PROTEIN"/>
    <property type="match status" value="1"/>
</dbReference>
<feature type="transmembrane region" description="Helical" evidence="9">
    <location>
        <begin position="239"/>
        <end position="264"/>
    </location>
</feature>
<evidence type="ECO:0000256" key="5">
    <source>
        <dbReference type="ARBA" id="ARBA00022692"/>
    </source>
</evidence>
<keyword evidence="11" id="KW-1185">Reference proteome</keyword>
<dbReference type="GO" id="GO:0005886">
    <property type="term" value="C:plasma membrane"/>
    <property type="evidence" value="ECO:0007669"/>
    <property type="project" value="UniProtKB-SubCell"/>
</dbReference>
<organism evidence="10 11">
    <name type="scientific">Cyclonatronum proteinivorum</name>
    <dbReference type="NCBI Taxonomy" id="1457365"/>
    <lineage>
        <taxon>Bacteria</taxon>
        <taxon>Pseudomonadati</taxon>
        <taxon>Balneolota</taxon>
        <taxon>Balneolia</taxon>
        <taxon>Balneolales</taxon>
        <taxon>Cyclonatronaceae</taxon>
        <taxon>Cyclonatronum</taxon>
    </lineage>
</organism>
<evidence type="ECO:0000256" key="7">
    <source>
        <dbReference type="ARBA" id="ARBA00023136"/>
    </source>
</evidence>
<accession>A0A345UGU6</accession>
<gene>
    <name evidence="10" type="ORF">CYPRO_0410</name>
</gene>
<feature type="transmembrane region" description="Helical" evidence="9">
    <location>
        <begin position="284"/>
        <end position="305"/>
    </location>
</feature>
<evidence type="ECO:0000256" key="4">
    <source>
        <dbReference type="ARBA" id="ARBA00022475"/>
    </source>
</evidence>
<keyword evidence="7 9" id="KW-0472">Membrane</keyword>
<keyword evidence="4" id="KW-1003">Cell membrane</keyword>
<feature type="transmembrane region" description="Helical" evidence="9">
    <location>
        <begin position="185"/>
        <end position="207"/>
    </location>
</feature>
<evidence type="ECO:0000256" key="3">
    <source>
        <dbReference type="ARBA" id="ARBA00022448"/>
    </source>
</evidence>
<feature type="transmembrane region" description="Helical" evidence="9">
    <location>
        <begin position="44"/>
        <end position="66"/>
    </location>
</feature>
<evidence type="ECO:0000313" key="10">
    <source>
        <dbReference type="EMBL" id="AXI99697.1"/>
    </source>
</evidence>
<evidence type="ECO:0000313" key="11">
    <source>
        <dbReference type="Proteomes" id="UP000254808"/>
    </source>
</evidence>
<comment type="subcellular location">
    <subcellularLocation>
        <location evidence="1">Cell membrane</location>
        <topology evidence="1">Multi-pass membrane protein</topology>
    </subcellularLocation>
</comment>
<dbReference type="Pfam" id="PF01594">
    <property type="entry name" value="AI-2E_transport"/>
    <property type="match status" value="1"/>
</dbReference>
<name>A0A345UGU6_9BACT</name>
<keyword evidence="3" id="KW-0813">Transport</keyword>
<sequence length="384" mass="42226">MLSLVVFGMVVAKSVLIPLFFAVFFAVLLSPLCGRLEDWHVPRVLSALLSLFLGIGLVVVTGIFMYTQIVGLAADAGLVEERLRSLLEDFEDLAGEYVDLDMSAFISTIPQNVISYVTDNVESLSRGVLSAASTLTGVFIIPVYVVLFLLFRDFLKEFMIRAFSNGDEARMQRLIDKVKSVVQNYILGMLIVICILAVLNSTMLWVLGVRHALFFGVFAAMLNIIPFVGPLLGSILPILYALLTMDSLLIPLLVLLGFYVIQLFESNLFTPSIVGRQVSLNPLVTLIAIFVGAQIWGLVGMILFIPASAVLKVIFDEFDSLKPYGFLLGKADLRHKKGKSKLALKVQDMSERISDKASEMISSNKAESEKESAQPSKQKTDSVS</sequence>
<feature type="transmembrane region" description="Helical" evidence="9">
    <location>
        <begin position="128"/>
        <end position="151"/>
    </location>
</feature>
<feature type="region of interest" description="Disordered" evidence="8">
    <location>
        <begin position="359"/>
        <end position="384"/>
    </location>
</feature>
<feature type="transmembrane region" description="Helical" evidence="9">
    <location>
        <begin position="213"/>
        <end position="232"/>
    </location>
</feature>
<comment type="similarity">
    <text evidence="2">Belongs to the autoinducer-2 exporter (AI-2E) (TC 2.A.86) family.</text>
</comment>
<evidence type="ECO:0000256" key="6">
    <source>
        <dbReference type="ARBA" id="ARBA00022989"/>
    </source>
</evidence>
<dbReference type="Proteomes" id="UP000254808">
    <property type="component" value="Chromosome"/>
</dbReference>
<protein>
    <submittedName>
        <fullName evidence="10">Putative PurR-regulated permease PerM</fullName>
    </submittedName>
</protein>
<dbReference type="PANTHER" id="PTHR21716:SF53">
    <property type="entry name" value="PERMEASE PERM-RELATED"/>
    <property type="match status" value="1"/>
</dbReference>
<evidence type="ECO:0000256" key="8">
    <source>
        <dbReference type="SAM" id="MobiDB-lite"/>
    </source>
</evidence>
<evidence type="ECO:0000256" key="2">
    <source>
        <dbReference type="ARBA" id="ARBA00009773"/>
    </source>
</evidence>